<evidence type="ECO:0008006" key="3">
    <source>
        <dbReference type="Google" id="ProtNLM"/>
    </source>
</evidence>
<keyword evidence="2" id="KW-1185">Reference proteome</keyword>
<comment type="caution">
    <text evidence="1">The sequence shown here is derived from an EMBL/GenBank/DDBJ whole genome shotgun (WGS) entry which is preliminary data.</text>
</comment>
<dbReference type="AlphaFoldDB" id="A0A7W6H2M5"/>
<evidence type="ECO:0000313" key="1">
    <source>
        <dbReference type="EMBL" id="MBB3997201.1"/>
    </source>
</evidence>
<organism evidence="1 2">
    <name type="scientific">Aureimonas pseudogalii</name>
    <dbReference type="NCBI Taxonomy" id="1744844"/>
    <lineage>
        <taxon>Bacteria</taxon>
        <taxon>Pseudomonadati</taxon>
        <taxon>Pseudomonadota</taxon>
        <taxon>Alphaproteobacteria</taxon>
        <taxon>Hyphomicrobiales</taxon>
        <taxon>Aurantimonadaceae</taxon>
        <taxon>Aureimonas</taxon>
    </lineage>
</organism>
<evidence type="ECO:0000313" key="2">
    <source>
        <dbReference type="Proteomes" id="UP000542776"/>
    </source>
</evidence>
<reference evidence="1 2" key="1">
    <citation type="submission" date="2020-08" db="EMBL/GenBank/DDBJ databases">
        <title>Genomic Encyclopedia of Type Strains, Phase IV (KMG-IV): sequencing the most valuable type-strain genomes for metagenomic binning, comparative biology and taxonomic classification.</title>
        <authorList>
            <person name="Goeker M."/>
        </authorList>
    </citation>
    <scope>NUCLEOTIDE SEQUENCE [LARGE SCALE GENOMIC DNA]</scope>
    <source>
        <strain evidence="1 2">DSM 102238</strain>
    </source>
</reference>
<dbReference type="Pfam" id="PF17236">
    <property type="entry name" value="SU10_MCP"/>
    <property type="match status" value="1"/>
</dbReference>
<gene>
    <name evidence="1" type="ORF">GGR04_001022</name>
</gene>
<dbReference type="RefSeq" id="WP_183198478.1">
    <property type="nucleotide sequence ID" value="NZ_JACIEK010000001.1"/>
</dbReference>
<dbReference type="InterPro" id="IPR035198">
    <property type="entry name" value="SU10_MCP"/>
</dbReference>
<protein>
    <recommendedName>
        <fullName evidence="3">Head protein</fullName>
    </recommendedName>
</protein>
<name>A0A7W6H2M5_9HYPH</name>
<sequence>MVQVANTLDTYKSNSRRETFLDILSRLTPAETPLYSNTGDVTIDGTEPVWQLDALAAPDINNAKVEGDIYTFDPITGTNRVKNFTQIFSKRFIISNTQEAVKKAGKTTDSSYEKIKKGQEIKVDIEVAMLSNQASVAGSSSVARRMAGLRAWLATNDLMGTGGASGGYNTSTGAVDAATNGTKRAFTKALLDQGIAAGYIAGGNVDMLMVSPYLKQVFSTFMSDASVAQTRFAASSSKQVTIVGAADAYLSDYGIIEVVPNRQMARATAAGTDLSRNAFFIDKDKIEKAWLRKIAEDEADPNADGKPVVLNAELTMIVRNEAAMAVVADLNGTSTAS</sequence>
<accession>A0A7W6H2M5</accession>
<dbReference type="EMBL" id="JACIEK010000001">
    <property type="protein sequence ID" value="MBB3997201.1"/>
    <property type="molecule type" value="Genomic_DNA"/>
</dbReference>
<dbReference type="Proteomes" id="UP000542776">
    <property type="component" value="Unassembled WGS sequence"/>
</dbReference>
<proteinExistence type="predicted"/>